<dbReference type="EMBL" id="JBIAHM010000010">
    <property type="protein sequence ID" value="MFE9602470.1"/>
    <property type="molecule type" value="Genomic_DNA"/>
</dbReference>
<dbReference type="SUPFAM" id="SSF53474">
    <property type="entry name" value="alpha/beta-Hydrolases"/>
    <property type="match status" value="1"/>
</dbReference>
<dbReference type="InterPro" id="IPR029058">
    <property type="entry name" value="AB_hydrolase_fold"/>
</dbReference>
<gene>
    <name evidence="3" type="ORF">ACFYNQ_28385</name>
</gene>
<dbReference type="InterPro" id="IPR001031">
    <property type="entry name" value="Thioesterase"/>
</dbReference>
<dbReference type="Pfam" id="PF00975">
    <property type="entry name" value="Thioesterase"/>
    <property type="match status" value="1"/>
</dbReference>
<dbReference type="Proteomes" id="UP001601303">
    <property type="component" value="Unassembled WGS sequence"/>
</dbReference>
<dbReference type="InterPro" id="IPR012223">
    <property type="entry name" value="TEII"/>
</dbReference>
<accession>A0ABW6M8K2</accession>
<comment type="similarity">
    <text evidence="1">Belongs to the thioesterase family.</text>
</comment>
<dbReference type="PANTHER" id="PTHR11487">
    <property type="entry name" value="THIOESTERASE"/>
    <property type="match status" value="1"/>
</dbReference>
<comment type="caution">
    <text evidence="3">The sequence shown here is derived from an EMBL/GenBank/DDBJ whole genome shotgun (WGS) entry which is preliminary data.</text>
</comment>
<feature type="domain" description="Thioesterase" evidence="2">
    <location>
        <begin position="22"/>
        <end position="242"/>
    </location>
</feature>
<evidence type="ECO:0000313" key="4">
    <source>
        <dbReference type="Proteomes" id="UP001601303"/>
    </source>
</evidence>
<name>A0ABW6M8K2_9ACTN</name>
<dbReference type="Gene3D" id="3.40.50.1820">
    <property type="entry name" value="alpha/beta hydrolase"/>
    <property type="match status" value="1"/>
</dbReference>
<reference evidence="3 4" key="1">
    <citation type="submission" date="2024-10" db="EMBL/GenBank/DDBJ databases">
        <title>The Natural Products Discovery Center: Release of the First 8490 Sequenced Strains for Exploring Actinobacteria Biosynthetic Diversity.</title>
        <authorList>
            <person name="Kalkreuter E."/>
            <person name="Kautsar S.A."/>
            <person name="Yang D."/>
            <person name="Bader C.D."/>
            <person name="Teijaro C.N."/>
            <person name="Fluegel L."/>
            <person name="Davis C.M."/>
            <person name="Simpson J.R."/>
            <person name="Lauterbach L."/>
            <person name="Steele A.D."/>
            <person name="Gui C."/>
            <person name="Meng S."/>
            <person name="Li G."/>
            <person name="Viehrig K."/>
            <person name="Ye F."/>
            <person name="Su P."/>
            <person name="Kiefer A.F."/>
            <person name="Nichols A."/>
            <person name="Cepeda A.J."/>
            <person name="Yan W."/>
            <person name="Fan B."/>
            <person name="Jiang Y."/>
            <person name="Adhikari A."/>
            <person name="Zheng C.-J."/>
            <person name="Schuster L."/>
            <person name="Cowan T.M."/>
            <person name="Smanski M.J."/>
            <person name="Chevrette M.G."/>
            <person name="De Carvalho L.P.S."/>
            <person name="Shen B."/>
        </authorList>
    </citation>
    <scope>NUCLEOTIDE SEQUENCE [LARGE SCALE GENOMIC DNA]</scope>
    <source>
        <strain evidence="3 4">NPDC006488</strain>
    </source>
</reference>
<dbReference type="RefSeq" id="WP_388110383.1">
    <property type="nucleotide sequence ID" value="NZ_JBIAHM010000010.1"/>
</dbReference>
<sequence length="259" mass="28701">MPQVSKSPWLPFAVSPGARIALLCLPHAGAGAGSYRAWGAGLAPHVGAYPVQPPGREKRRNEAPIREVTRYVRELAPEITARLDTPYAVFGHSTGAICAFELVREFRRLGWALPERLFVAGRRAPHLPMPRHRLEELPIEEVAKFLGALGGTPPEVLADHLLLKQRQPLMGADFQVNEEYPYQLQEPLPVPITVFAATEDEWSTPDLMKGWVEHTSADFEMCTLSGGHFAIFEQAETVHDVITTRLTDPSRGPLPEPRP</sequence>
<evidence type="ECO:0000256" key="1">
    <source>
        <dbReference type="ARBA" id="ARBA00007169"/>
    </source>
</evidence>
<keyword evidence="4" id="KW-1185">Reference proteome</keyword>
<protein>
    <submittedName>
        <fullName evidence="3">Thioesterase II family protein</fullName>
    </submittedName>
</protein>
<organism evidence="3 4">
    <name type="scientific">Streptomyces hokutonensis</name>
    <dbReference type="NCBI Taxonomy" id="1306990"/>
    <lineage>
        <taxon>Bacteria</taxon>
        <taxon>Bacillati</taxon>
        <taxon>Actinomycetota</taxon>
        <taxon>Actinomycetes</taxon>
        <taxon>Kitasatosporales</taxon>
        <taxon>Streptomycetaceae</taxon>
        <taxon>Streptomyces</taxon>
    </lineage>
</organism>
<dbReference type="PANTHER" id="PTHR11487:SF0">
    <property type="entry name" value="S-ACYL FATTY ACID SYNTHASE THIOESTERASE, MEDIUM CHAIN"/>
    <property type="match status" value="1"/>
</dbReference>
<evidence type="ECO:0000313" key="3">
    <source>
        <dbReference type="EMBL" id="MFE9602470.1"/>
    </source>
</evidence>
<evidence type="ECO:0000259" key="2">
    <source>
        <dbReference type="Pfam" id="PF00975"/>
    </source>
</evidence>
<proteinExistence type="inferred from homology"/>